<organism evidence="2 3">
    <name type="scientific">Deinococcus piscis</name>
    <dbReference type="NCBI Taxonomy" id="394230"/>
    <lineage>
        <taxon>Bacteria</taxon>
        <taxon>Thermotogati</taxon>
        <taxon>Deinococcota</taxon>
        <taxon>Deinococci</taxon>
        <taxon>Deinococcales</taxon>
        <taxon>Deinococcaceae</taxon>
        <taxon>Deinococcus</taxon>
    </lineage>
</organism>
<dbReference type="Gene3D" id="1.25.40.10">
    <property type="entry name" value="Tetratricopeptide repeat domain"/>
    <property type="match status" value="1"/>
</dbReference>
<gene>
    <name evidence="2" type="ORF">GCM10017783_05890</name>
</gene>
<proteinExistence type="predicted"/>
<dbReference type="RefSeq" id="WP_189642183.1">
    <property type="nucleotide sequence ID" value="NZ_BNAL01000004.1"/>
</dbReference>
<keyword evidence="3" id="KW-1185">Reference proteome</keyword>
<sequence>MPTSSDLSTWHQQVEALWKQADVLPTAELVRRMDALAAQAPHPALAAFEQAGARDSTGDEAGAEAFYRVALTAGLDEPRRRQATIQLASTLRNLGRPEESLALLDAELEQRDDWWEAVRVFRALMLADLGREREALSDALHLLAGHLPRYQRSVRHYAAALLEAQEG</sequence>
<dbReference type="SUPFAM" id="SSF48452">
    <property type="entry name" value="TPR-like"/>
    <property type="match status" value="1"/>
</dbReference>
<evidence type="ECO:0000313" key="2">
    <source>
        <dbReference type="EMBL" id="GHF96805.1"/>
    </source>
</evidence>
<dbReference type="InterPro" id="IPR041656">
    <property type="entry name" value="TPR_5"/>
</dbReference>
<name>A0ABQ3JZS4_9DEIO</name>
<protein>
    <recommendedName>
        <fullName evidence="1">Tetratrico peptide repeat group 5 domain-containing protein</fullName>
    </recommendedName>
</protein>
<reference evidence="3" key="1">
    <citation type="journal article" date="2019" name="Int. J. Syst. Evol. Microbiol.">
        <title>The Global Catalogue of Microorganisms (GCM) 10K type strain sequencing project: providing services to taxonomists for standard genome sequencing and annotation.</title>
        <authorList>
            <consortium name="The Broad Institute Genomics Platform"/>
            <consortium name="The Broad Institute Genome Sequencing Center for Infectious Disease"/>
            <person name="Wu L."/>
            <person name="Ma J."/>
        </authorList>
    </citation>
    <scope>NUCLEOTIDE SEQUENCE [LARGE SCALE GENOMIC DNA]</scope>
    <source>
        <strain evidence="3">CGMCC 1.18439</strain>
    </source>
</reference>
<dbReference type="Proteomes" id="UP000632154">
    <property type="component" value="Unassembled WGS sequence"/>
</dbReference>
<comment type="caution">
    <text evidence="2">The sequence shown here is derived from an EMBL/GenBank/DDBJ whole genome shotgun (WGS) entry which is preliminary data.</text>
</comment>
<dbReference type="Pfam" id="PF12688">
    <property type="entry name" value="TPR_5"/>
    <property type="match status" value="1"/>
</dbReference>
<evidence type="ECO:0000313" key="3">
    <source>
        <dbReference type="Proteomes" id="UP000632154"/>
    </source>
</evidence>
<dbReference type="EMBL" id="BNAL01000004">
    <property type="protein sequence ID" value="GHF96805.1"/>
    <property type="molecule type" value="Genomic_DNA"/>
</dbReference>
<dbReference type="InterPro" id="IPR011990">
    <property type="entry name" value="TPR-like_helical_dom_sf"/>
</dbReference>
<feature type="domain" description="Tetratrico peptide repeat group 5" evidence="1">
    <location>
        <begin position="45"/>
        <end position="161"/>
    </location>
</feature>
<accession>A0ABQ3JZS4</accession>
<evidence type="ECO:0000259" key="1">
    <source>
        <dbReference type="Pfam" id="PF12688"/>
    </source>
</evidence>